<comment type="caution">
    <text evidence="8">The sequence shown here is derived from an EMBL/GenBank/DDBJ whole genome shotgun (WGS) entry which is preliminary data.</text>
</comment>
<keyword evidence="7" id="KW-0732">Signal</keyword>
<evidence type="ECO:0000256" key="2">
    <source>
        <dbReference type="ARBA" id="ARBA00022475"/>
    </source>
</evidence>
<dbReference type="InterPro" id="IPR005899">
    <property type="entry name" value="Na_pump_deCOase"/>
</dbReference>
<name>A0A923LDA0_9FIRM</name>
<keyword evidence="9" id="KW-1185">Reference proteome</keyword>
<dbReference type="Proteomes" id="UP000649345">
    <property type="component" value="Unassembled WGS sequence"/>
</dbReference>
<gene>
    <name evidence="8" type="ORF">H8S44_09695</name>
</gene>
<reference evidence="8" key="1">
    <citation type="submission" date="2020-08" db="EMBL/GenBank/DDBJ databases">
        <title>Genome public.</title>
        <authorList>
            <person name="Liu C."/>
            <person name="Sun Q."/>
        </authorList>
    </citation>
    <scope>NUCLEOTIDE SEQUENCE</scope>
    <source>
        <strain evidence="8">NSJ-68</strain>
    </source>
</reference>
<evidence type="ECO:0000256" key="1">
    <source>
        <dbReference type="ARBA" id="ARBA00004236"/>
    </source>
</evidence>
<dbReference type="RefSeq" id="WP_186873491.1">
    <property type="nucleotide sequence ID" value="NZ_JACOOR010000005.1"/>
</dbReference>
<dbReference type="GO" id="GO:0005886">
    <property type="term" value="C:plasma membrane"/>
    <property type="evidence" value="ECO:0007669"/>
    <property type="project" value="UniProtKB-SubCell"/>
</dbReference>
<feature type="chain" id="PRO_5037617807" evidence="7">
    <location>
        <begin position="27"/>
        <end position="273"/>
    </location>
</feature>
<keyword evidence="3 6" id="KW-0812">Transmembrane</keyword>
<proteinExistence type="predicted"/>
<evidence type="ECO:0000313" key="9">
    <source>
        <dbReference type="Proteomes" id="UP000649345"/>
    </source>
</evidence>
<dbReference type="Pfam" id="PF04277">
    <property type="entry name" value="OAD_gamma"/>
    <property type="match status" value="1"/>
</dbReference>
<keyword evidence="2" id="KW-1003">Cell membrane</keyword>
<keyword evidence="4 6" id="KW-1133">Transmembrane helix</keyword>
<protein>
    <submittedName>
        <fullName evidence="8">OadG family protein</fullName>
    </submittedName>
</protein>
<feature type="signal peptide" evidence="7">
    <location>
        <begin position="1"/>
        <end position="26"/>
    </location>
</feature>
<evidence type="ECO:0000256" key="4">
    <source>
        <dbReference type="ARBA" id="ARBA00022989"/>
    </source>
</evidence>
<keyword evidence="5 6" id="KW-0472">Membrane</keyword>
<evidence type="ECO:0000313" key="8">
    <source>
        <dbReference type="EMBL" id="MBC5660044.1"/>
    </source>
</evidence>
<dbReference type="EMBL" id="JACOOR010000005">
    <property type="protein sequence ID" value="MBC5660044.1"/>
    <property type="molecule type" value="Genomic_DNA"/>
</dbReference>
<dbReference type="GO" id="GO:0036376">
    <property type="term" value="P:sodium ion export across plasma membrane"/>
    <property type="evidence" value="ECO:0007669"/>
    <property type="project" value="InterPro"/>
</dbReference>
<evidence type="ECO:0000256" key="5">
    <source>
        <dbReference type="ARBA" id="ARBA00023136"/>
    </source>
</evidence>
<feature type="transmembrane region" description="Helical" evidence="6">
    <location>
        <begin position="175"/>
        <end position="198"/>
    </location>
</feature>
<dbReference type="PROSITE" id="PS51257">
    <property type="entry name" value="PROKAR_LIPOPROTEIN"/>
    <property type="match status" value="1"/>
</dbReference>
<sequence>MKRSLKKLSALLLLAGLLVLTGCASSKETLPNEAEYQAKLDSYVEMLVSYDAESLDAQLNNLEENYDDFEQQVDLYPYIGGTGKKFDFTADAYLSLLKSYDANIDEFGEFVDVKEYEGGTTDKDGNVTYSAVYAFTDHDMRLSLEFNKDNVVTTVTMDPIYSTGEIAKKAALNTLIGMGSVFAVLILLAFIISLFRYVSVFENRGKAKKAEAEKAAAPAPAPAPAASAETAPADDLQLIAVITAAIAAAEGTSTDGFVVRSIKRRSNNKWKKA</sequence>
<evidence type="ECO:0000256" key="7">
    <source>
        <dbReference type="SAM" id="SignalP"/>
    </source>
</evidence>
<accession>A0A923LDA0</accession>
<evidence type="ECO:0000256" key="3">
    <source>
        <dbReference type="ARBA" id="ARBA00022692"/>
    </source>
</evidence>
<dbReference type="GO" id="GO:0015081">
    <property type="term" value="F:sodium ion transmembrane transporter activity"/>
    <property type="evidence" value="ECO:0007669"/>
    <property type="project" value="InterPro"/>
</dbReference>
<comment type="subcellular location">
    <subcellularLocation>
        <location evidence="1">Cell membrane</location>
    </subcellularLocation>
</comment>
<dbReference type="NCBIfam" id="TIGR01195">
    <property type="entry name" value="oadG_fam"/>
    <property type="match status" value="1"/>
</dbReference>
<dbReference type="AlphaFoldDB" id="A0A923LDA0"/>
<organism evidence="8 9">
    <name type="scientific">Anaerosacchariphilus hominis</name>
    <dbReference type="NCBI Taxonomy" id="2763017"/>
    <lineage>
        <taxon>Bacteria</taxon>
        <taxon>Bacillati</taxon>
        <taxon>Bacillota</taxon>
        <taxon>Clostridia</taxon>
        <taxon>Lachnospirales</taxon>
        <taxon>Lachnospiraceae</taxon>
        <taxon>Anaerosacchariphilus</taxon>
    </lineage>
</organism>
<evidence type="ECO:0000256" key="6">
    <source>
        <dbReference type="SAM" id="Phobius"/>
    </source>
</evidence>